<keyword evidence="7" id="KW-0804">Transcription</keyword>
<dbReference type="InterPro" id="IPR051552">
    <property type="entry name" value="HptR"/>
</dbReference>
<evidence type="ECO:0000256" key="5">
    <source>
        <dbReference type="ARBA" id="ARBA00023015"/>
    </source>
</evidence>
<evidence type="ECO:0000313" key="11">
    <source>
        <dbReference type="EMBL" id="MFC5406083.1"/>
    </source>
</evidence>
<dbReference type="Proteomes" id="UP001596113">
    <property type="component" value="Unassembled WGS sequence"/>
</dbReference>
<comment type="caution">
    <text evidence="11">The sequence shown here is derived from an EMBL/GenBank/DDBJ whole genome shotgun (WGS) entry which is preliminary data.</text>
</comment>
<evidence type="ECO:0000256" key="1">
    <source>
        <dbReference type="ARBA" id="ARBA00004496"/>
    </source>
</evidence>
<evidence type="ECO:0000256" key="6">
    <source>
        <dbReference type="ARBA" id="ARBA00023125"/>
    </source>
</evidence>
<evidence type="ECO:0000256" key="2">
    <source>
        <dbReference type="ARBA" id="ARBA00022490"/>
    </source>
</evidence>
<keyword evidence="6" id="KW-0238">DNA-binding</keyword>
<keyword evidence="4" id="KW-0902">Two-component regulatory system</keyword>
<dbReference type="InterPro" id="IPR001789">
    <property type="entry name" value="Sig_transdc_resp-reg_receiver"/>
</dbReference>
<evidence type="ECO:0000256" key="8">
    <source>
        <dbReference type="PROSITE-ProRule" id="PRU00169"/>
    </source>
</evidence>
<keyword evidence="5" id="KW-0805">Transcription regulation</keyword>
<evidence type="ECO:0000259" key="10">
    <source>
        <dbReference type="PROSITE" id="PS50110"/>
    </source>
</evidence>
<evidence type="ECO:0000313" key="12">
    <source>
        <dbReference type="Proteomes" id="UP001596113"/>
    </source>
</evidence>
<comment type="subcellular location">
    <subcellularLocation>
        <location evidence="1">Cytoplasm</location>
    </subcellularLocation>
</comment>
<reference evidence="12" key="1">
    <citation type="journal article" date="2019" name="Int. J. Syst. Evol. Microbiol.">
        <title>The Global Catalogue of Microorganisms (GCM) 10K type strain sequencing project: providing services to taxonomists for standard genome sequencing and annotation.</title>
        <authorList>
            <consortium name="The Broad Institute Genomics Platform"/>
            <consortium name="The Broad Institute Genome Sequencing Center for Infectious Disease"/>
            <person name="Wu L."/>
            <person name="Ma J."/>
        </authorList>
    </citation>
    <scope>NUCLEOTIDE SEQUENCE [LARGE SCALE GENOMIC DNA]</scope>
    <source>
        <strain evidence="12">CGMCC 1.18575</strain>
    </source>
</reference>
<evidence type="ECO:0000256" key="4">
    <source>
        <dbReference type="ARBA" id="ARBA00023012"/>
    </source>
</evidence>
<protein>
    <submittedName>
        <fullName evidence="11">Response regulator</fullName>
    </submittedName>
</protein>
<dbReference type="SUPFAM" id="SSF52172">
    <property type="entry name" value="CheY-like"/>
    <property type="match status" value="1"/>
</dbReference>
<dbReference type="PROSITE" id="PS01124">
    <property type="entry name" value="HTH_ARAC_FAMILY_2"/>
    <property type="match status" value="1"/>
</dbReference>
<dbReference type="InterPro" id="IPR011006">
    <property type="entry name" value="CheY-like_superfamily"/>
</dbReference>
<dbReference type="PANTHER" id="PTHR42713:SF3">
    <property type="entry name" value="TRANSCRIPTIONAL REGULATORY PROTEIN HPTR"/>
    <property type="match status" value="1"/>
</dbReference>
<dbReference type="EMBL" id="JBHSMI010000052">
    <property type="protein sequence ID" value="MFC5406083.1"/>
    <property type="molecule type" value="Genomic_DNA"/>
</dbReference>
<dbReference type="CDD" id="cd17536">
    <property type="entry name" value="REC_YesN-like"/>
    <property type="match status" value="1"/>
</dbReference>
<dbReference type="PROSITE" id="PS50110">
    <property type="entry name" value="RESPONSE_REGULATORY"/>
    <property type="match status" value="1"/>
</dbReference>
<evidence type="ECO:0000256" key="3">
    <source>
        <dbReference type="ARBA" id="ARBA00022553"/>
    </source>
</evidence>
<feature type="modified residue" description="4-aspartylphosphate" evidence="8">
    <location>
        <position position="55"/>
    </location>
</feature>
<proteinExistence type="predicted"/>
<dbReference type="SMART" id="SM00448">
    <property type="entry name" value="REC"/>
    <property type="match status" value="1"/>
</dbReference>
<organism evidence="11 12">
    <name type="scientific">Cohnella soli</name>
    <dbReference type="NCBI Taxonomy" id="425005"/>
    <lineage>
        <taxon>Bacteria</taxon>
        <taxon>Bacillati</taxon>
        <taxon>Bacillota</taxon>
        <taxon>Bacilli</taxon>
        <taxon>Bacillales</taxon>
        <taxon>Paenibacillaceae</taxon>
        <taxon>Cohnella</taxon>
    </lineage>
</organism>
<dbReference type="SUPFAM" id="SSF46689">
    <property type="entry name" value="Homeodomain-like"/>
    <property type="match status" value="2"/>
</dbReference>
<accession>A0ABW0I0K8</accession>
<evidence type="ECO:0000256" key="7">
    <source>
        <dbReference type="ARBA" id="ARBA00023163"/>
    </source>
</evidence>
<dbReference type="Pfam" id="PF00072">
    <property type="entry name" value="Response_reg"/>
    <property type="match status" value="1"/>
</dbReference>
<evidence type="ECO:0000259" key="9">
    <source>
        <dbReference type="PROSITE" id="PS01124"/>
    </source>
</evidence>
<dbReference type="PANTHER" id="PTHR42713">
    <property type="entry name" value="HISTIDINE KINASE-RELATED"/>
    <property type="match status" value="1"/>
</dbReference>
<name>A0ABW0I0K8_9BACL</name>
<feature type="domain" description="Response regulatory" evidence="10">
    <location>
        <begin position="3"/>
        <end position="120"/>
    </location>
</feature>
<dbReference type="InterPro" id="IPR018060">
    <property type="entry name" value="HTH_AraC"/>
</dbReference>
<feature type="domain" description="HTH araC/xylS-type" evidence="9">
    <location>
        <begin position="430"/>
        <end position="528"/>
    </location>
</feature>
<dbReference type="Gene3D" id="1.10.10.60">
    <property type="entry name" value="Homeodomain-like"/>
    <property type="match status" value="2"/>
</dbReference>
<dbReference type="RefSeq" id="WP_378137950.1">
    <property type="nucleotide sequence ID" value="NZ_JBHSMI010000052.1"/>
</dbReference>
<keyword evidence="12" id="KW-1185">Reference proteome</keyword>
<sequence>MYKVLMVDDEAFILDGLKIIVDWAEYGFEITGWASNGARALELLEQNEYHLLITDIRMPHMNGIELIRAIRSRHMNVKIVVLSGFSDFEYVKEASRLGIENYLLKPVNEDELASTLLNLAEKIEGELFHRMQQRVDYHILRDNILYRWAAGNIDGKELKERALLLNLNLEASYYRTCILRVTESREGFHNELHRGHMNDLGAFALCNIVSETLGPRDDLYVFPTVNGEAVLIFLYNEMPTDNSDLLIGLRGCLTNVNVYLRLNAYITVGPVVRGFRSLGNSYQSALELFDYRLVLPPNTVIDYDMAHESSELIPESLHTSLLSLKTSIVSADREAADQLIDELFKQLRSFNSLTPTTIRGLTVELLSAVFGASQVKVDRYHQPFAYPEAFYSKTFEVTSIPELIALVKEAAEQAIQVRKAMTEKQNPTVERIANYVKEHYSEDLSLKILADKYNLNAAYLGQLFKSETGQMFTHYLNDIRIEKAKQLFANTKLNAAEVAEKVGYVNAKYFYSLFKKLTGVYPSDYKRSFQPQ</sequence>
<dbReference type="InterPro" id="IPR009057">
    <property type="entry name" value="Homeodomain-like_sf"/>
</dbReference>
<dbReference type="Pfam" id="PF12833">
    <property type="entry name" value="HTH_18"/>
    <property type="match status" value="1"/>
</dbReference>
<keyword evidence="3 8" id="KW-0597">Phosphoprotein</keyword>
<dbReference type="SMART" id="SM00342">
    <property type="entry name" value="HTH_ARAC"/>
    <property type="match status" value="1"/>
</dbReference>
<dbReference type="Gene3D" id="3.40.50.2300">
    <property type="match status" value="1"/>
</dbReference>
<gene>
    <name evidence="11" type="ORF">ACFPOF_25360</name>
</gene>
<keyword evidence="2" id="KW-0963">Cytoplasm</keyword>